<evidence type="ECO:0000259" key="2">
    <source>
        <dbReference type="Pfam" id="PF00891"/>
    </source>
</evidence>
<feature type="region of interest" description="Disordered" evidence="1">
    <location>
        <begin position="212"/>
        <end position="233"/>
    </location>
</feature>
<accession>A0A166WGZ6</accession>
<evidence type="ECO:0000313" key="3">
    <source>
        <dbReference type="EMBL" id="KZP33746.1"/>
    </source>
</evidence>
<keyword evidence="4" id="KW-1185">Reference proteome</keyword>
<dbReference type="PANTHER" id="PTHR43712:SF5">
    <property type="entry name" value="O-METHYLTRANSFERASE ASQN-RELATED"/>
    <property type="match status" value="1"/>
</dbReference>
<dbReference type="Gene3D" id="3.40.50.150">
    <property type="entry name" value="Vaccinia Virus protein VP39"/>
    <property type="match status" value="1"/>
</dbReference>
<dbReference type="Pfam" id="PF00891">
    <property type="entry name" value="Methyltransf_2"/>
    <property type="match status" value="1"/>
</dbReference>
<dbReference type="AlphaFoldDB" id="A0A166WGZ6"/>
<dbReference type="GO" id="GO:0008171">
    <property type="term" value="F:O-methyltransferase activity"/>
    <property type="evidence" value="ECO:0007669"/>
    <property type="project" value="InterPro"/>
</dbReference>
<evidence type="ECO:0000256" key="1">
    <source>
        <dbReference type="SAM" id="MobiDB-lite"/>
    </source>
</evidence>
<sequence length="233" mass="25211">MVVPKNSFSHLEPTYPEVAIKANIAGILVDHLDGLSPDIGTNADIHPEKLGQSVCFLATKNCLKKFVRIFPRTNGCRLSSLVARIHRSDYFLPLGLSESPDKPPLLCNIKAAGQSNFYEWLKDNPDREALFGSAMVGMNEISRDSDMLVENYPFDRLPKGATVCDVGGGIGGISVAIANVYLHMVITLQDQPILVEQGRQARAVGGWSLLSADSAPMPPAPPGRTNTNADENL</sequence>
<dbReference type="InterPro" id="IPR001077">
    <property type="entry name" value="COMT_C"/>
</dbReference>
<dbReference type="EMBL" id="KV417481">
    <property type="protein sequence ID" value="KZP33746.1"/>
    <property type="molecule type" value="Genomic_DNA"/>
</dbReference>
<reference evidence="3 4" key="1">
    <citation type="journal article" date="2016" name="Mol. Biol. Evol.">
        <title>Comparative Genomics of Early-Diverging Mushroom-Forming Fungi Provides Insights into the Origins of Lignocellulose Decay Capabilities.</title>
        <authorList>
            <person name="Nagy L.G."/>
            <person name="Riley R."/>
            <person name="Tritt A."/>
            <person name="Adam C."/>
            <person name="Daum C."/>
            <person name="Floudas D."/>
            <person name="Sun H."/>
            <person name="Yadav J.S."/>
            <person name="Pangilinan J."/>
            <person name="Larsson K.H."/>
            <person name="Matsuura K."/>
            <person name="Barry K."/>
            <person name="Labutti K."/>
            <person name="Kuo R."/>
            <person name="Ohm R.A."/>
            <person name="Bhattacharya S.S."/>
            <person name="Shirouzu T."/>
            <person name="Yoshinaga Y."/>
            <person name="Martin F.M."/>
            <person name="Grigoriev I.V."/>
            <person name="Hibbett D.S."/>
        </authorList>
    </citation>
    <scope>NUCLEOTIDE SEQUENCE [LARGE SCALE GENOMIC DNA]</scope>
    <source>
        <strain evidence="3 4">CBS 109695</strain>
    </source>
</reference>
<dbReference type="OrthoDB" id="1606438at2759"/>
<gene>
    <name evidence="3" type="ORF">FIBSPDRAFT_942878</name>
</gene>
<dbReference type="Proteomes" id="UP000076532">
    <property type="component" value="Unassembled WGS sequence"/>
</dbReference>
<dbReference type="PANTHER" id="PTHR43712">
    <property type="entry name" value="PUTATIVE (AFU_ORTHOLOGUE AFUA_4G14580)-RELATED"/>
    <property type="match status" value="1"/>
</dbReference>
<organism evidence="3 4">
    <name type="scientific">Athelia psychrophila</name>
    <dbReference type="NCBI Taxonomy" id="1759441"/>
    <lineage>
        <taxon>Eukaryota</taxon>
        <taxon>Fungi</taxon>
        <taxon>Dikarya</taxon>
        <taxon>Basidiomycota</taxon>
        <taxon>Agaricomycotina</taxon>
        <taxon>Agaricomycetes</taxon>
        <taxon>Agaricomycetidae</taxon>
        <taxon>Atheliales</taxon>
        <taxon>Atheliaceae</taxon>
        <taxon>Athelia</taxon>
    </lineage>
</organism>
<proteinExistence type="predicted"/>
<feature type="compositionally biased region" description="Polar residues" evidence="1">
    <location>
        <begin position="224"/>
        <end position="233"/>
    </location>
</feature>
<protein>
    <recommendedName>
        <fullName evidence="2">O-methyltransferase C-terminal domain-containing protein</fullName>
    </recommendedName>
</protein>
<evidence type="ECO:0000313" key="4">
    <source>
        <dbReference type="Proteomes" id="UP000076532"/>
    </source>
</evidence>
<dbReference type="SUPFAM" id="SSF53335">
    <property type="entry name" value="S-adenosyl-L-methionine-dependent methyltransferases"/>
    <property type="match status" value="1"/>
</dbReference>
<feature type="domain" description="O-methyltransferase C-terminal" evidence="2">
    <location>
        <begin position="110"/>
        <end position="201"/>
    </location>
</feature>
<dbReference type="InterPro" id="IPR029063">
    <property type="entry name" value="SAM-dependent_MTases_sf"/>
</dbReference>
<name>A0A166WGZ6_9AGAM</name>